<accession>A0A1W0X740</accession>
<keyword evidence="6 9" id="KW-0472">Membrane</keyword>
<dbReference type="GO" id="GO:0005886">
    <property type="term" value="C:plasma membrane"/>
    <property type="evidence" value="ECO:0007669"/>
    <property type="project" value="UniProtKB-SubCell"/>
</dbReference>
<keyword evidence="12" id="KW-1185">Reference proteome</keyword>
<organism evidence="11 12">
    <name type="scientific">Hypsibius exemplaris</name>
    <name type="common">Freshwater tardigrade</name>
    <dbReference type="NCBI Taxonomy" id="2072580"/>
    <lineage>
        <taxon>Eukaryota</taxon>
        <taxon>Metazoa</taxon>
        <taxon>Ecdysozoa</taxon>
        <taxon>Tardigrada</taxon>
        <taxon>Eutardigrada</taxon>
        <taxon>Parachela</taxon>
        <taxon>Hypsibioidea</taxon>
        <taxon>Hypsibiidae</taxon>
        <taxon>Hypsibius</taxon>
    </lineage>
</organism>
<feature type="transmembrane region" description="Helical" evidence="9">
    <location>
        <begin position="291"/>
        <end position="311"/>
    </location>
</feature>
<dbReference type="InterPro" id="IPR017452">
    <property type="entry name" value="GPCR_Rhodpsn_7TM"/>
</dbReference>
<evidence type="ECO:0000256" key="5">
    <source>
        <dbReference type="ARBA" id="ARBA00023040"/>
    </source>
</evidence>
<evidence type="ECO:0000256" key="2">
    <source>
        <dbReference type="ARBA" id="ARBA00022475"/>
    </source>
</evidence>
<dbReference type="GO" id="GO:0004930">
    <property type="term" value="F:G protein-coupled receptor activity"/>
    <property type="evidence" value="ECO:0007669"/>
    <property type="project" value="UniProtKB-KW"/>
</dbReference>
<feature type="domain" description="G-protein coupled receptors family 1 profile" evidence="10">
    <location>
        <begin position="37"/>
        <end position="304"/>
    </location>
</feature>
<reference evidence="12" key="1">
    <citation type="submission" date="2017-01" db="EMBL/GenBank/DDBJ databases">
        <title>Comparative genomics of anhydrobiosis in the tardigrade Hypsibius dujardini.</title>
        <authorList>
            <person name="Yoshida Y."/>
            <person name="Koutsovoulos G."/>
            <person name="Laetsch D."/>
            <person name="Stevens L."/>
            <person name="Kumar S."/>
            <person name="Horikawa D."/>
            <person name="Ishino K."/>
            <person name="Komine S."/>
            <person name="Tomita M."/>
            <person name="Blaxter M."/>
            <person name="Arakawa K."/>
        </authorList>
    </citation>
    <scope>NUCLEOTIDE SEQUENCE [LARGE SCALE GENOMIC DNA]</scope>
    <source>
        <strain evidence="12">Z151</strain>
    </source>
</reference>
<keyword evidence="8" id="KW-0807">Transducer</keyword>
<dbReference type="PANTHER" id="PTHR22752">
    <property type="entry name" value="G PROTEIN-COUPLED RECEPTOR"/>
    <property type="match status" value="1"/>
</dbReference>
<dbReference type="AlphaFoldDB" id="A0A1W0X740"/>
<dbReference type="EMBL" id="MTYJ01000012">
    <property type="protein sequence ID" value="OQV23347.1"/>
    <property type="molecule type" value="Genomic_DNA"/>
</dbReference>
<evidence type="ECO:0000256" key="1">
    <source>
        <dbReference type="ARBA" id="ARBA00004651"/>
    </source>
</evidence>
<keyword evidence="3 9" id="KW-0812">Transmembrane</keyword>
<dbReference type="PRINTS" id="PR00237">
    <property type="entry name" value="GPCRRHODOPSN"/>
</dbReference>
<evidence type="ECO:0000313" key="11">
    <source>
        <dbReference type="EMBL" id="OQV23347.1"/>
    </source>
</evidence>
<keyword evidence="5" id="KW-0297">G-protein coupled receptor</keyword>
<dbReference type="OrthoDB" id="2101615at2759"/>
<comment type="caution">
    <text evidence="11">The sequence shown here is derived from an EMBL/GenBank/DDBJ whole genome shotgun (WGS) entry which is preliminary data.</text>
</comment>
<evidence type="ECO:0000256" key="9">
    <source>
        <dbReference type="SAM" id="Phobius"/>
    </source>
</evidence>
<feature type="transmembrane region" description="Helical" evidence="9">
    <location>
        <begin position="58"/>
        <end position="82"/>
    </location>
</feature>
<protein>
    <recommendedName>
        <fullName evidence="10">G-protein coupled receptors family 1 profile domain-containing protein</fullName>
    </recommendedName>
</protein>
<dbReference type="Pfam" id="PF00001">
    <property type="entry name" value="7tm_1"/>
    <property type="match status" value="1"/>
</dbReference>
<evidence type="ECO:0000256" key="8">
    <source>
        <dbReference type="ARBA" id="ARBA00023224"/>
    </source>
</evidence>
<feature type="transmembrane region" description="Helical" evidence="9">
    <location>
        <begin position="25"/>
        <end position="46"/>
    </location>
</feature>
<dbReference type="PANTHER" id="PTHR22752:SF1">
    <property type="entry name" value="G-PROTEIN COUPLED RECEPTOR 176"/>
    <property type="match status" value="1"/>
</dbReference>
<dbReference type="Gene3D" id="1.20.1070.10">
    <property type="entry name" value="Rhodopsin 7-helix transmembrane proteins"/>
    <property type="match status" value="1"/>
</dbReference>
<feature type="transmembrane region" description="Helical" evidence="9">
    <location>
        <begin position="199"/>
        <end position="217"/>
    </location>
</feature>
<dbReference type="PROSITE" id="PS50262">
    <property type="entry name" value="G_PROTEIN_RECEP_F1_2"/>
    <property type="match status" value="1"/>
</dbReference>
<evidence type="ECO:0000256" key="3">
    <source>
        <dbReference type="ARBA" id="ARBA00022692"/>
    </source>
</evidence>
<dbReference type="CDD" id="cd00637">
    <property type="entry name" value="7tm_classA_rhodopsin-like"/>
    <property type="match status" value="1"/>
</dbReference>
<evidence type="ECO:0000256" key="4">
    <source>
        <dbReference type="ARBA" id="ARBA00022989"/>
    </source>
</evidence>
<sequence length="330" mass="37278">MSSNHSTHNRSSPVDTQPESQFQQIFTIASYVVALLGNGFLLLVFAKDRQLLTPFNVFIINLLVGNVLLVVIEFPLMVLTLYSGQFENWLATDLACTVWLYGYMVVLAGIVGSHTLIALSRVWAVLFPINYRTRHTIPVALLMCLASWLYIHILGGSGLLVDTLLYRRLIRPYRCQVNFGKQAAYFKAAKLVLFSLPELVMFVSFLIIGCNHLARWLKRRRQRSDRRILPQRLTTARRGAGVSHNRSKGLLVLALLTVSVAICWTPNILFFTIKTFVPLPASEAFRVTQHVLVSCQMVLDPLLFVLGLRSLRNGVKKFLLLRHARIATVS</sequence>
<keyword evidence="7" id="KW-0675">Receptor</keyword>
<evidence type="ECO:0000256" key="7">
    <source>
        <dbReference type="ARBA" id="ARBA00023170"/>
    </source>
</evidence>
<feature type="transmembrane region" description="Helical" evidence="9">
    <location>
        <begin position="250"/>
        <end position="271"/>
    </location>
</feature>
<keyword evidence="2" id="KW-1003">Cell membrane</keyword>
<keyword evidence="4 9" id="KW-1133">Transmembrane helix</keyword>
<proteinExistence type="predicted"/>
<name>A0A1W0X740_HYPEX</name>
<comment type="subcellular location">
    <subcellularLocation>
        <location evidence="1">Cell membrane</location>
        <topology evidence="1">Multi-pass membrane protein</topology>
    </subcellularLocation>
</comment>
<evidence type="ECO:0000259" key="10">
    <source>
        <dbReference type="PROSITE" id="PS50262"/>
    </source>
</evidence>
<evidence type="ECO:0000256" key="6">
    <source>
        <dbReference type="ARBA" id="ARBA00023136"/>
    </source>
</evidence>
<gene>
    <name evidence="11" type="ORF">BV898_02794</name>
</gene>
<feature type="transmembrane region" description="Helical" evidence="9">
    <location>
        <begin position="102"/>
        <end position="127"/>
    </location>
</feature>
<dbReference type="InterPro" id="IPR000276">
    <property type="entry name" value="GPCR_Rhodpsn"/>
</dbReference>
<dbReference type="Proteomes" id="UP000192578">
    <property type="component" value="Unassembled WGS sequence"/>
</dbReference>
<evidence type="ECO:0000313" key="12">
    <source>
        <dbReference type="Proteomes" id="UP000192578"/>
    </source>
</evidence>
<feature type="transmembrane region" description="Helical" evidence="9">
    <location>
        <begin position="139"/>
        <end position="161"/>
    </location>
</feature>
<dbReference type="SUPFAM" id="SSF81321">
    <property type="entry name" value="Family A G protein-coupled receptor-like"/>
    <property type="match status" value="1"/>
</dbReference>